<dbReference type="Gene3D" id="3.40.50.2000">
    <property type="entry name" value="Glycogen Phosphorylase B"/>
    <property type="match status" value="1"/>
</dbReference>
<dbReference type="Pfam" id="PF13524">
    <property type="entry name" value="Glyco_trans_1_2"/>
    <property type="match status" value="1"/>
</dbReference>
<dbReference type="EMBL" id="FONN01000002">
    <property type="protein sequence ID" value="SFE33680.1"/>
    <property type="molecule type" value="Genomic_DNA"/>
</dbReference>
<proteinExistence type="predicted"/>
<gene>
    <name evidence="3" type="ORF">SAMN04487969_10212</name>
</gene>
<dbReference type="RefSeq" id="WP_046229832.1">
    <property type="nucleotide sequence ID" value="NZ_FONN01000002.1"/>
</dbReference>
<evidence type="ECO:0000313" key="4">
    <source>
        <dbReference type="Proteomes" id="UP000183410"/>
    </source>
</evidence>
<dbReference type="SUPFAM" id="SSF53756">
    <property type="entry name" value="UDP-Glycosyltransferase/glycogen phosphorylase"/>
    <property type="match status" value="1"/>
</dbReference>
<dbReference type="Proteomes" id="UP000183410">
    <property type="component" value="Unassembled WGS sequence"/>
</dbReference>
<evidence type="ECO:0000259" key="1">
    <source>
        <dbReference type="Pfam" id="PF12996"/>
    </source>
</evidence>
<sequence length="327" mass="37810">MTIRRILFLETHPMWIYGLPKGFQKLGHKVKTCAPGQGAARLIKQFKPELIFAMGWTPANNTPRKQRLIAKLVRMSGAPFVYWSTEDPGYSDIFSLPLIRRTHPDFVFSIHRPTVQRFKKLSLHAAHLDFGSDPDTHRRSKSVRRYKGNAALVANGYTRLYREKPGHYRFKSLRRLVNPFLNAGLKVDLYGRDWKKMKSLFKTAIPAKRVHGYLPYKEAVKVYSSVDFVIGPQNAEDRLTQRTYEILASGGLLITDDTPEVRRWFRPGKELLVSSSEKETRHLIAKYQRSPQKREQIRQHAVRAAAKHSYKKRAAYVLDILKKKGVI</sequence>
<evidence type="ECO:0000259" key="2">
    <source>
        <dbReference type="Pfam" id="PF13524"/>
    </source>
</evidence>
<evidence type="ECO:0000313" key="3">
    <source>
        <dbReference type="EMBL" id="SFE33680.1"/>
    </source>
</evidence>
<organism evidence="3 4">
    <name type="scientific">Paenibacillus algorifonticola</name>
    <dbReference type="NCBI Taxonomy" id="684063"/>
    <lineage>
        <taxon>Bacteria</taxon>
        <taxon>Bacillati</taxon>
        <taxon>Bacillota</taxon>
        <taxon>Bacilli</taxon>
        <taxon>Bacillales</taxon>
        <taxon>Paenibacillaceae</taxon>
        <taxon>Paenibacillus</taxon>
    </lineage>
</organism>
<accession>A0A1I1ZT69</accession>
<keyword evidence="4" id="KW-1185">Reference proteome</keyword>
<feature type="domain" description="Spore protein YkvP N-terminal" evidence="1">
    <location>
        <begin position="6"/>
        <end position="111"/>
    </location>
</feature>
<name>A0A1I1ZT69_9BACL</name>
<feature type="domain" description="Spore protein YkvP/CgeB glycosyl transferase-like" evidence="2">
    <location>
        <begin position="174"/>
        <end position="319"/>
    </location>
</feature>
<protein>
    <submittedName>
        <fullName evidence="3">Spore maturation protein CgeB</fullName>
    </submittedName>
</protein>
<dbReference type="InterPro" id="IPR024542">
    <property type="entry name" value="YkvP_N"/>
</dbReference>
<dbReference type="OrthoDB" id="7019976at2"/>
<dbReference type="InterPro" id="IPR055259">
    <property type="entry name" value="YkvP/CgeB_Glyco_trans-like"/>
</dbReference>
<dbReference type="AlphaFoldDB" id="A0A1I1ZT69"/>
<dbReference type="Pfam" id="PF12996">
    <property type="entry name" value="DUF3880"/>
    <property type="match status" value="1"/>
</dbReference>
<reference evidence="4" key="1">
    <citation type="submission" date="2016-10" db="EMBL/GenBank/DDBJ databases">
        <authorList>
            <person name="Varghese N."/>
            <person name="Submissions S."/>
        </authorList>
    </citation>
    <scope>NUCLEOTIDE SEQUENCE [LARGE SCALE GENOMIC DNA]</scope>
    <source>
        <strain evidence="4">CGMCC 1.10223</strain>
    </source>
</reference>